<evidence type="ECO:0000313" key="3">
    <source>
        <dbReference type="EMBL" id="PWW74834.1"/>
    </source>
</evidence>
<comment type="caution">
    <text evidence="3">The sequence shown here is derived from an EMBL/GenBank/DDBJ whole genome shotgun (WGS) entry which is preliminary data.</text>
</comment>
<organism evidence="3 4">
    <name type="scientific">Tuber magnatum</name>
    <name type="common">white Piedmont truffle</name>
    <dbReference type="NCBI Taxonomy" id="42249"/>
    <lineage>
        <taxon>Eukaryota</taxon>
        <taxon>Fungi</taxon>
        <taxon>Dikarya</taxon>
        <taxon>Ascomycota</taxon>
        <taxon>Pezizomycotina</taxon>
        <taxon>Pezizomycetes</taxon>
        <taxon>Pezizales</taxon>
        <taxon>Tuberaceae</taxon>
        <taxon>Tuber</taxon>
    </lineage>
</organism>
<name>A0A317SKA2_9PEZI</name>
<protein>
    <submittedName>
        <fullName evidence="3">Uncharacterized protein</fullName>
    </submittedName>
</protein>
<dbReference type="EMBL" id="PYWC01000056">
    <property type="protein sequence ID" value="PWW74834.1"/>
    <property type="molecule type" value="Genomic_DNA"/>
</dbReference>
<evidence type="ECO:0000256" key="1">
    <source>
        <dbReference type="SAM" id="Coils"/>
    </source>
</evidence>
<dbReference type="STRING" id="42249.A0A317SKA2"/>
<feature type="compositionally biased region" description="Low complexity" evidence="2">
    <location>
        <begin position="496"/>
        <end position="514"/>
    </location>
</feature>
<dbReference type="OrthoDB" id="5422260at2759"/>
<feature type="region of interest" description="Disordered" evidence="2">
    <location>
        <begin position="496"/>
        <end position="542"/>
    </location>
</feature>
<keyword evidence="1" id="KW-0175">Coiled coil</keyword>
<feature type="region of interest" description="Disordered" evidence="2">
    <location>
        <begin position="614"/>
        <end position="649"/>
    </location>
</feature>
<sequence length="649" mass="72838">MKREDAREAHSKAETDRNKVADYFPAFPVMRDRYEGRLEEARRELMLTDMALKIKSKPLETICLEFARENSGKKELEPMVPLLRQLKHELGTSNSLAQFIKSSLPPSANLSQSQQSTTKPDELQRLSRELADLRKQQGDEAKSRRELSENFLQYKDSSNKRLKTCEDRLKDVETSQRSLRGELDRTKEEMRRVVDDIGKVQQSLVQIQESNTGEPQNAEPTAAGASPGLDAAEVKKIAEDSVSPLVRHCEDLREKYQQLEARVKELGLKIDSIGVGPVSSDDIARLEKQLKIQDETIDNIRQSTENDTEILMEQFTAIDAGIQENNLQTSRLSADLEECKAIVRNGMGQDRNAEAQAVQAIQAIHAILGEYRTDINTLKVELQNFIARQHDYASKVHDLDKNFSAITPKLSKEIEATQTRLAKWENSLDGCLTAVAHLDQRMSAFTTKDFYERVVSSLVAINPLLFNTTNQLQHMLNENKKVSTTVQRLLVEHQQHQANEPAQQQQHQPPQGAPDTSSTKPEAANGAVNHGEAAPYEGPGSLSQALKDIASHAQALETLTRRVDQHIEAYTGKMSDIREWTVSATERLQENSDTCGNMTREIKLIQTLLNSANGDTPTTDSVQNRSQWRVVSATTAPRNPDLESDTQSE</sequence>
<dbReference type="Proteomes" id="UP000246991">
    <property type="component" value="Unassembled WGS sequence"/>
</dbReference>
<feature type="coiled-coil region" evidence="1">
    <location>
        <begin position="249"/>
        <end position="303"/>
    </location>
</feature>
<proteinExistence type="predicted"/>
<reference evidence="3 4" key="1">
    <citation type="submission" date="2018-03" db="EMBL/GenBank/DDBJ databases">
        <title>Genomes of Pezizomycetes fungi and the evolution of truffles.</title>
        <authorList>
            <person name="Murat C."/>
            <person name="Payen T."/>
            <person name="Noel B."/>
            <person name="Kuo A."/>
            <person name="Martin F.M."/>
        </authorList>
    </citation>
    <scope>NUCLEOTIDE SEQUENCE [LARGE SCALE GENOMIC DNA]</scope>
    <source>
        <strain evidence="3">091103-1</strain>
    </source>
</reference>
<feature type="compositionally biased region" description="Polar residues" evidence="2">
    <location>
        <begin position="614"/>
        <end position="637"/>
    </location>
</feature>
<dbReference type="AlphaFoldDB" id="A0A317SKA2"/>
<keyword evidence="4" id="KW-1185">Reference proteome</keyword>
<evidence type="ECO:0000313" key="4">
    <source>
        <dbReference type="Proteomes" id="UP000246991"/>
    </source>
</evidence>
<evidence type="ECO:0000256" key="2">
    <source>
        <dbReference type="SAM" id="MobiDB-lite"/>
    </source>
</evidence>
<accession>A0A317SKA2</accession>
<gene>
    <name evidence="3" type="ORF">C7212DRAFT_282522</name>
</gene>